<name>A0AAE1A199_9GAST</name>
<dbReference type="EMBL" id="JAWDGP010002895">
    <property type="protein sequence ID" value="KAK3778776.1"/>
    <property type="molecule type" value="Genomic_DNA"/>
</dbReference>
<dbReference type="Proteomes" id="UP001283361">
    <property type="component" value="Unassembled WGS sequence"/>
</dbReference>
<organism evidence="1 2">
    <name type="scientific">Elysia crispata</name>
    <name type="common">lettuce slug</name>
    <dbReference type="NCBI Taxonomy" id="231223"/>
    <lineage>
        <taxon>Eukaryota</taxon>
        <taxon>Metazoa</taxon>
        <taxon>Spiralia</taxon>
        <taxon>Lophotrochozoa</taxon>
        <taxon>Mollusca</taxon>
        <taxon>Gastropoda</taxon>
        <taxon>Heterobranchia</taxon>
        <taxon>Euthyneura</taxon>
        <taxon>Panpulmonata</taxon>
        <taxon>Sacoglossa</taxon>
        <taxon>Placobranchoidea</taxon>
        <taxon>Plakobranchidae</taxon>
        <taxon>Elysia</taxon>
    </lineage>
</organism>
<dbReference type="AlphaFoldDB" id="A0AAE1A199"/>
<comment type="caution">
    <text evidence="1">The sequence shown here is derived from an EMBL/GenBank/DDBJ whole genome shotgun (WGS) entry which is preliminary data.</text>
</comment>
<reference evidence="1" key="1">
    <citation type="journal article" date="2023" name="G3 (Bethesda)">
        <title>A reference genome for the long-term kleptoplast-retaining sea slug Elysia crispata morphotype clarki.</title>
        <authorList>
            <person name="Eastman K.E."/>
            <person name="Pendleton A.L."/>
            <person name="Shaikh M.A."/>
            <person name="Suttiyut T."/>
            <person name="Ogas R."/>
            <person name="Tomko P."/>
            <person name="Gavelis G."/>
            <person name="Widhalm J.R."/>
            <person name="Wisecaver J.H."/>
        </authorList>
    </citation>
    <scope>NUCLEOTIDE SEQUENCE</scope>
    <source>
        <strain evidence="1">ECLA1</strain>
    </source>
</reference>
<accession>A0AAE1A199</accession>
<gene>
    <name evidence="1" type="ORF">RRG08_013046</name>
</gene>
<keyword evidence="2" id="KW-1185">Reference proteome</keyword>
<evidence type="ECO:0000313" key="2">
    <source>
        <dbReference type="Proteomes" id="UP001283361"/>
    </source>
</evidence>
<proteinExistence type="predicted"/>
<protein>
    <submittedName>
        <fullName evidence="1">Uncharacterized protein</fullName>
    </submittedName>
</protein>
<evidence type="ECO:0000313" key="1">
    <source>
        <dbReference type="EMBL" id="KAK3778776.1"/>
    </source>
</evidence>
<sequence>MLLSSIAKQSRGSKQQEIPTAVLFELLLKTRTSSGSNENIDRKSSEQIFDTMFRDNLKASDYIVEGGSLL</sequence>